<dbReference type="GO" id="GO:0004930">
    <property type="term" value="F:G protein-coupled receptor activity"/>
    <property type="evidence" value="ECO:0007669"/>
    <property type="project" value="InterPro"/>
</dbReference>
<dbReference type="EMBL" id="JADGJQ010000020">
    <property type="protein sequence ID" value="KAJ3179666.1"/>
    <property type="molecule type" value="Genomic_DNA"/>
</dbReference>
<dbReference type="SUPFAM" id="SSF53822">
    <property type="entry name" value="Periplasmic binding protein-like I"/>
    <property type="match status" value="2"/>
</dbReference>
<comment type="caution">
    <text evidence="10">The sequence shown here is derived from an EMBL/GenBank/DDBJ whole genome shotgun (WGS) entry which is preliminary data.</text>
</comment>
<dbReference type="Gene3D" id="3.40.50.2300">
    <property type="match status" value="4"/>
</dbReference>
<evidence type="ECO:0000256" key="3">
    <source>
        <dbReference type="ARBA" id="ARBA00022989"/>
    </source>
</evidence>
<keyword evidence="2 7" id="KW-0812">Transmembrane</keyword>
<reference evidence="10" key="1">
    <citation type="submission" date="2020-05" db="EMBL/GenBank/DDBJ databases">
        <title>Phylogenomic resolution of chytrid fungi.</title>
        <authorList>
            <person name="Stajich J.E."/>
            <person name="Amses K."/>
            <person name="Simmons R."/>
            <person name="Seto K."/>
            <person name="Myers J."/>
            <person name="Bonds A."/>
            <person name="Quandt C.A."/>
            <person name="Barry K."/>
            <person name="Liu P."/>
            <person name="Grigoriev I."/>
            <person name="Longcore J.E."/>
            <person name="James T.Y."/>
        </authorList>
    </citation>
    <scope>NUCLEOTIDE SEQUENCE</scope>
    <source>
        <strain evidence="10">JEL0379</strain>
    </source>
</reference>
<evidence type="ECO:0000256" key="6">
    <source>
        <dbReference type="SAM" id="MobiDB-lite"/>
    </source>
</evidence>
<sequence length="1116" mass="119377">MLAIIWTACLYLWLCCGAVGNALADSFQLDPITARTFKDAVDLKIAVVGHGSVGTNETVFWPTLWRGIGAAQSLLGVTINAPLYQLPSPTGTGYNIQLWADAINNRSDGLVTTFNDAPSQQAPLLQDLSLAPNMPVISFNSGLNFSNIIKPVTFVGWAEWEAGFLVGQELVRRGATSPVCVFRILSRTDFQDRCRGAVAAFNIYYNRSDVWTNDTANPLNYFMGTADEYPLPFLVDRFQRFLASRPDIDAAIATQYIAAEATHGAVQNIASIYPSRAAIQIGVVDFNAEVIELVDVAVHQQTWLQGFLPSIYMYLKLMVNETVASPFVPTGPLLITNDTQALVISASALEAQTSVNSTELQIAYINHFNGLSVSDYMLQGVNDASAKWNLKLNPSWTSLATPYTYESFTGLVDGIFSGCPADCPAGFLTTDPGDAYLDYLSTKAAAHNVSVVIMGIRSAANTRAGSPFYVGTDDYEIGLSAGTAMLASGVTKPLCLSRDDLQTATSFFRCKGLVDAFINAGVPGVTLNDSQVWVDPYNKLSGELVIKPLLAAPAPDGFFCTNEAICDALVLALTDTGTVAKAVISGGISQDIAGAMARGIATHWINTAPYSVGFLAITSLGMTVKLNAQVLGNTLAVGGQLRDWACPPGYYVNTNTSAIMYQALASGVTGYGTYCIPCAAGTFSAQPNQMHCSTCPLGTFSTLIATETCATCTETNGADQDVCIAYQLSLEQEPSEEVKGAVIAIAAIGILAQCAIGTGLWLLRRFALIRGATPALSLLITLGGVMACLSAIIPQFGLSKGANYRQKLPDVYNLFQFQIARKYPEHAENDGLPGYRRGLLLAIWTGLDAPTKHKFSDTTGTYSLCSSDNSKIQTGFVSAVLVYNGLLLAATFWVVPLTKNIINKNFSESCYVGLSMAATAICAIGSITAGFMPGVGFQARWAIVNLAIVAGSIITPLVLFGSRINRALKEKVTEGHSHARETDYHKRPLFANGKGSSTHIGVEAAILEGYLLPHWDHPEKGEYYLISNVRDNGYKIDSEAESDFLVLVSGKGSKSRLVLQFPDASQTNAWKEIIARGSLAPGNALSSEHSGSSGSLRDPKSKRTAYASAEDMYGQV</sequence>
<comment type="subcellular location">
    <subcellularLocation>
        <location evidence="1">Membrane</location>
        <topology evidence="1">Multi-pass membrane protein</topology>
    </subcellularLocation>
</comment>
<dbReference type="InterPro" id="IPR009030">
    <property type="entry name" value="Growth_fac_rcpt_cys_sf"/>
</dbReference>
<feature type="region of interest" description="Disordered" evidence="6">
    <location>
        <begin position="1083"/>
        <end position="1116"/>
    </location>
</feature>
<dbReference type="Pfam" id="PF00003">
    <property type="entry name" value="7tm_3"/>
    <property type="match status" value="1"/>
</dbReference>
<dbReference type="InterPro" id="IPR028082">
    <property type="entry name" value="Peripla_BP_I"/>
</dbReference>
<dbReference type="AlphaFoldDB" id="A0AAD5TLL6"/>
<evidence type="ECO:0000256" key="5">
    <source>
        <dbReference type="ARBA" id="ARBA00023180"/>
    </source>
</evidence>
<name>A0AAD5TLL6_9FUNG</name>
<feature type="signal peptide" evidence="8">
    <location>
        <begin position="1"/>
        <end position="24"/>
    </location>
</feature>
<dbReference type="SMART" id="SM01411">
    <property type="entry name" value="Ephrin_rec_like"/>
    <property type="match status" value="1"/>
</dbReference>
<keyword evidence="3 7" id="KW-1133">Transmembrane helix</keyword>
<dbReference type="SUPFAM" id="SSF57184">
    <property type="entry name" value="Growth factor receptor domain"/>
    <property type="match status" value="1"/>
</dbReference>
<feature type="transmembrane region" description="Helical" evidence="7">
    <location>
        <begin position="910"/>
        <end position="935"/>
    </location>
</feature>
<feature type="transmembrane region" description="Helical" evidence="7">
    <location>
        <begin position="941"/>
        <end position="961"/>
    </location>
</feature>
<protein>
    <recommendedName>
        <fullName evidence="9">G-protein coupled receptors family 3 profile domain-containing protein</fullName>
    </recommendedName>
</protein>
<feature type="transmembrane region" description="Helical" evidence="7">
    <location>
        <begin position="775"/>
        <end position="798"/>
    </location>
</feature>
<evidence type="ECO:0000256" key="2">
    <source>
        <dbReference type="ARBA" id="ARBA00022692"/>
    </source>
</evidence>
<keyword evidence="4 7" id="KW-0472">Membrane</keyword>
<proteinExistence type="predicted"/>
<evidence type="ECO:0000313" key="11">
    <source>
        <dbReference type="Proteomes" id="UP001212152"/>
    </source>
</evidence>
<evidence type="ECO:0000256" key="7">
    <source>
        <dbReference type="SAM" id="Phobius"/>
    </source>
</evidence>
<feature type="chain" id="PRO_5042051665" description="G-protein coupled receptors family 3 profile domain-containing protein" evidence="8">
    <location>
        <begin position="25"/>
        <end position="1116"/>
    </location>
</feature>
<evidence type="ECO:0000256" key="8">
    <source>
        <dbReference type="SAM" id="SignalP"/>
    </source>
</evidence>
<dbReference type="Proteomes" id="UP001212152">
    <property type="component" value="Unassembled WGS sequence"/>
</dbReference>
<evidence type="ECO:0000256" key="4">
    <source>
        <dbReference type="ARBA" id="ARBA00023136"/>
    </source>
</evidence>
<keyword evidence="11" id="KW-1185">Reference proteome</keyword>
<feature type="transmembrane region" description="Helical" evidence="7">
    <location>
        <begin position="876"/>
        <end position="898"/>
    </location>
</feature>
<dbReference type="PROSITE" id="PS50259">
    <property type="entry name" value="G_PROTEIN_RECEP_F3_4"/>
    <property type="match status" value="1"/>
</dbReference>
<evidence type="ECO:0000259" key="9">
    <source>
        <dbReference type="PROSITE" id="PS50259"/>
    </source>
</evidence>
<dbReference type="CDD" id="cd00185">
    <property type="entry name" value="TNFRSF"/>
    <property type="match status" value="1"/>
</dbReference>
<evidence type="ECO:0000256" key="1">
    <source>
        <dbReference type="ARBA" id="ARBA00004141"/>
    </source>
</evidence>
<accession>A0AAD5TLL6</accession>
<feature type="domain" description="G-protein coupled receptors family 3 profile" evidence="9">
    <location>
        <begin position="839"/>
        <end position="964"/>
    </location>
</feature>
<dbReference type="InterPro" id="IPR017978">
    <property type="entry name" value="GPCR_3_C"/>
</dbReference>
<keyword evidence="8" id="KW-0732">Signal</keyword>
<gene>
    <name evidence="10" type="ORF">HDU87_002872</name>
</gene>
<feature type="compositionally biased region" description="Low complexity" evidence="6">
    <location>
        <begin position="1086"/>
        <end position="1095"/>
    </location>
</feature>
<dbReference type="GO" id="GO:0016020">
    <property type="term" value="C:membrane"/>
    <property type="evidence" value="ECO:0007669"/>
    <property type="project" value="UniProtKB-SubCell"/>
</dbReference>
<keyword evidence="5" id="KW-0325">Glycoprotein</keyword>
<evidence type="ECO:0000313" key="10">
    <source>
        <dbReference type="EMBL" id="KAJ3179666.1"/>
    </source>
</evidence>
<feature type="transmembrane region" description="Helical" evidence="7">
    <location>
        <begin position="741"/>
        <end position="763"/>
    </location>
</feature>
<organism evidence="10 11">
    <name type="scientific">Geranomyces variabilis</name>
    <dbReference type="NCBI Taxonomy" id="109894"/>
    <lineage>
        <taxon>Eukaryota</taxon>
        <taxon>Fungi</taxon>
        <taxon>Fungi incertae sedis</taxon>
        <taxon>Chytridiomycota</taxon>
        <taxon>Chytridiomycota incertae sedis</taxon>
        <taxon>Chytridiomycetes</taxon>
        <taxon>Spizellomycetales</taxon>
        <taxon>Powellomycetaceae</taxon>
        <taxon>Geranomyces</taxon>
    </lineage>
</organism>